<organism evidence="3 4">
    <name type="scientific">Aspergillus terreus</name>
    <dbReference type="NCBI Taxonomy" id="33178"/>
    <lineage>
        <taxon>Eukaryota</taxon>
        <taxon>Fungi</taxon>
        <taxon>Dikarya</taxon>
        <taxon>Ascomycota</taxon>
        <taxon>Pezizomycotina</taxon>
        <taxon>Eurotiomycetes</taxon>
        <taxon>Eurotiomycetidae</taxon>
        <taxon>Eurotiales</taxon>
        <taxon>Aspergillaceae</taxon>
        <taxon>Aspergillus</taxon>
        <taxon>Aspergillus subgen. Circumdati</taxon>
    </lineage>
</organism>
<dbReference type="PANTHER" id="PTHR43142:SF1">
    <property type="entry name" value="CARBOXYLIC ESTER HYDROLASE"/>
    <property type="match status" value="1"/>
</dbReference>
<keyword evidence="2" id="KW-0378">Hydrolase</keyword>
<evidence type="ECO:0000313" key="3">
    <source>
        <dbReference type="EMBL" id="GFF17696.1"/>
    </source>
</evidence>
<comment type="caution">
    <text evidence="3">The sequence shown here is derived from an EMBL/GenBank/DDBJ whole genome shotgun (WGS) entry which is preliminary data.</text>
</comment>
<dbReference type="GO" id="GO:0016787">
    <property type="term" value="F:hydrolase activity"/>
    <property type="evidence" value="ECO:0007669"/>
    <property type="project" value="UniProtKB-KW"/>
</dbReference>
<protein>
    <submittedName>
        <fullName evidence="3">Uncharacterized protein</fullName>
    </submittedName>
</protein>
<dbReference type="OrthoDB" id="3200163at2759"/>
<name>A0A5M3Z5U6_ASPTE</name>
<accession>A0A5M3Z5U6</accession>
<dbReference type="Pfam" id="PF20717">
    <property type="entry name" value="DUF6829"/>
    <property type="match status" value="1"/>
</dbReference>
<dbReference type="SUPFAM" id="SSF53474">
    <property type="entry name" value="alpha/beta-Hydrolases"/>
    <property type="match status" value="1"/>
</dbReference>
<dbReference type="PANTHER" id="PTHR43142">
    <property type="entry name" value="CARBOXYLIC ESTER HYDROLASE"/>
    <property type="match status" value="1"/>
</dbReference>
<sequence>MGSTTAPRPFTFTHAELGETKGLHRQGDIVQFRGLPFASIPARFRQSVVTDRLPHPSFDATNPGPVCPTPPLPLIQFWNGPLPEHYPCLQSPVEDELQCLNLSLTIPKSVLESRTESLPVFIFIHGGAFVGGSQALQNAGREMFDLHDVVQRSMQTGKPIIGVTINYRVGPLGFLASKELAVFNKSHGEAVGNYGLHDQARAIEWVSRFIGGFGGDASRITIQGTSAGSASCHYLSFFPNRLFSRVILASGVLPSIGPLDLEAHQQLYDRLVAAVDADSARPSLDILQQCPTTDLTNSLNFDVLHPLIDGEYILNKSIKGASRGDEVLPTLFGAAAYEDDLAAVLLHDMKTMQPKSDAEILSRIQEVLSPNGILRAPESFPFDQPAVLDAYGVTPTVNSPSLDIPGWSKLLGHCIFNVPNLHSALVTSQELPGGQGRVWLYHHAVGNLYPGCHVAGAAHHGVTDPVLFNVAPDLIEEKSRESWIASVHQTQDAWITFINGDSPWDPLRPGVSVRDGEAAGPVFVFKNEGRGGQYKDLRDGLGAVTARSTPYYHHSRYQQYQTAAPNAIQTLPFHTYTSYNLPSHSLMSLFPGLEADSDDVVLRSFATTFAAELAHLKHASPTVESGTPSSQEPSWTPSRVVFGEDFTEVNRTLVSMLAVKWLLADQYDVFTSGQPASNKLTRASFARLRQFLLDRNPSPEDISALLVALAIDDIGKDPTLAQDLAPTLPTPPQDHSILVLAAAQAGLVPALNTLPPSNKAAVLHNLELGSRLNIAQLVQAETAPASLTILRDNPNQPDGFSIRAVVTLLDVAGAAAHRDPRGCVVMTEPVFQPYMETLTILDAFRKGRIPTPRACYDRILSYRADVLHTAGYARLSPDNAQDRALLRLFCMGRVADKDHARLFHEALQALDAASREDLVNGLNVDGVDDGVAVLPYYAPGILAESLRNVPDQSDASRVRVLTAFMRFLARVFGGSKPTPGAPGGLVERDLSFAQDVVHGDAFRENPDILARIEMDRKEEN</sequence>
<keyword evidence="4" id="KW-1185">Reference proteome</keyword>
<comment type="similarity">
    <text evidence="1">Belongs to the type-B carboxylesterase/lipase family.</text>
</comment>
<reference evidence="3 4" key="1">
    <citation type="submission" date="2020-01" db="EMBL/GenBank/DDBJ databases">
        <title>Aspergillus terreus IFO 6365 whole genome shotgun sequence.</title>
        <authorList>
            <person name="Kanamasa S."/>
            <person name="Takahashi H."/>
        </authorList>
    </citation>
    <scope>NUCLEOTIDE SEQUENCE [LARGE SCALE GENOMIC DNA]</scope>
    <source>
        <strain evidence="3 4">IFO 6365</strain>
    </source>
</reference>
<dbReference type="VEuPathDB" id="FungiDB:ATEG_05859"/>
<dbReference type="Pfam" id="PF00135">
    <property type="entry name" value="COesterase"/>
    <property type="match status" value="1"/>
</dbReference>
<evidence type="ECO:0000256" key="1">
    <source>
        <dbReference type="ARBA" id="ARBA00005964"/>
    </source>
</evidence>
<evidence type="ECO:0000256" key="2">
    <source>
        <dbReference type="ARBA" id="ARBA00022801"/>
    </source>
</evidence>
<dbReference type="Gene3D" id="3.40.50.1820">
    <property type="entry name" value="alpha/beta hydrolase"/>
    <property type="match status" value="1"/>
</dbReference>
<dbReference type="InterPro" id="IPR049232">
    <property type="entry name" value="DUF6829"/>
</dbReference>
<dbReference type="InterPro" id="IPR019826">
    <property type="entry name" value="Carboxylesterase_B_AS"/>
</dbReference>
<evidence type="ECO:0000313" key="4">
    <source>
        <dbReference type="Proteomes" id="UP000452235"/>
    </source>
</evidence>
<dbReference type="EMBL" id="BLJY01000007">
    <property type="protein sequence ID" value="GFF17696.1"/>
    <property type="molecule type" value="Genomic_DNA"/>
</dbReference>
<proteinExistence type="inferred from homology"/>
<gene>
    <name evidence="3" type="ORF">ATEIFO6365_0007024500</name>
</gene>
<dbReference type="Proteomes" id="UP000452235">
    <property type="component" value="Unassembled WGS sequence"/>
</dbReference>
<dbReference type="InterPro" id="IPR029058">
    <property type="entry name" value="AB_hydrolase_fold"/>
</dbReference>
<dbReference type="InterPro" id="IPR002018">
    <property type="entry name" value="CarbesteraseB"/>
</dbReference>
<dbReference type="AlphaFoldDB" id="A0A5M3Z5U6"/>
<dbReference type="PROSITE" id="PS00122">
    <property type="entry name" value="CARBOXYLESTERASE_B_1"/>
    <property type="match status" value="1"/>
</dbReference>